<gene>
    <name evidence="2" type="ORF">CCHLO57077_00019414</name>
    <name evidence="1" type="ORF">CCHLO57077_00019429</name>
    <name evidence="3" type="ORF">CCHLO57077_00019436</name>
</gene>
<dbReference type="AlphaFoldDB" id="A0AA35M2C1"/>
<comment type="caution">
    <text evidence="2">The sequence shown here is derived from an EMBL/GenBank/DDBJ whole genome shotgun (WGS) entry which is preliminary data.</text>
</comment>
<evidence type="ECO:0000313" key="1">
    <source>
        <dbReference type="EMBL" id="CAI6089221.1"/>
    </source>
</evidence>
<protein>
    <submittedName>
        <fullName evidence="2">Uncharacterized protein</fullName>
    </submittedName>
</protein>
<proteinExistence type="predicted"/>
<accession>A0AA35M2C1</accession>
<reference evidence="2" key="1">
    <citation type="submission" date="2023-01" db="EMBL/GenBank/DDBJ databases">
        <authorList>
            <person name="Piombo E."/>
        </authorList>
    </citation>
    <scope>NUCLEOTIDE SEQUENCE</scope>
</reference>
<dbReference type="EMBL" id="CABFNP030000960">
    <property type="protein sequence ID" value="CAI6089227.1"/>
    <property type="molecule type" value="Genomic_DNA"/>
</dbReference>
<keyword evidence="4" id="KW-1185">Reference proteome</keyword>
<name>A0AA35M2C1_9HYPO</name>
<dbReference type="EMBL" id="CABFNP030000959">
    <property type="protein sequence ID" value="CAI6089221.1"/>
    <property type="molecule type" value="Genomic_DNA"/>
</dbReference>
<evidence type="ECO:0000313" key="2">
    <source>
        <dbReference type="EMBL" id="CAI6089227.1"/>
    </source>
</evidence>
<sequence>MDLKVLAKEATDRIASFNDLGGRIENRQAELAASADNGEIAQTEPLYYQHQTSTDSPKSNKRIIAAAPEGMPDETIPENAPSNGNVYYDVTAQNFFSEFIHWISENGNHIQKASKITPVFDKLGASHDPKAISLINDRNQHIQMSISGSGLIPESKNYTPDVYKKLKNSLKSMRSAAERSATQLLKSGNCRDEIKEIQKLLYEVRGIALKEIERIDKERLESETR</sequence>
<organism evidence="2 4">
    <name type="scientific">Clonostachys chloroleuca</name>
    <dbReference type="NCBI Taxonomy" id="1926264"/>
    <lineage>
        <taxon>Eukaryota</taxon>
        <taxon>Fungi</taxon>
        <taxon>Dikarya</taxon>
        <taxon>Ascomycota</taxon>
        <taxon>Pezizomycotina</taxon>
        <taxon>Sordariomycetes</taxon>
        <taxon>Hypocreomycetidae</taxon>
        <taxon>Hypocreales</taxon>
        <taxon>Bionectriaceae</taxon>
        <taxon>Clonostachys</taxon>
    </lineage>
</organism>
<evidence type="ECO:0000313" key="3">
    <source>
        <dbReference type="EMBL" id="CAI6089234.1"/>
    </source>
</evidence>
<dbReference type="Proteomes" id="UP001160390">
    <property type="component" value="Unassembled WGS sequence"/>
</dbReference>
<dbReference type="EMBL" id="CABFNP030000961">
    <property type="protein sequence ID" value="CAI6089234.1"/>
    <property type="molecule type" value="Genomic_DNA"/>
</dbReference>
<evidence type="ECO:0000313" key="4">
    <source>
        <dbReference type="Proteomes" id="UP001160390"/>
    </source>
</evidence>